<dbReference type="AlphaFoldDB" id="A0A166US78"/>
<evidence type="ECO:0000313" key="10">
    <source>
        <dbReference type="Proteomes" id="UP000078544"/>
    </source>
</evidence>
<evidence type="ECO:0000256" key="5">
    <source>
        <dbReference type="ARBA" id="ARBA00023242"/>
    </source>
</evidence>
<keyword evidence="10" id="KW-1185">Reference proteome</keyword>
<dbReference type="Pfam" id="PF16922">
    <property type="entry name" value="SLD5_C"/>
    <property type="match status" value="1"/>
</dbReference>
<dbReference type="Gene3D" id="1.20.58.1030">
    <property type="match status" value="1"/>
</dbReference>
<evidence type="ECO:0000313" key="9">
    <source>
        <dbReference type="EMBL" id="OAA32894.1"/>
    </source>
</evidence>
<feature type="domain" description="GINS subunit" evidence="7">
    <location>
        <begin position="61"/>
        <end position="141"/>
    </location>
</feature>
<comment type="similarity">
    <text evidence="2 6">Belongs to the GINS4/SLD5 family.</text>
</comment>
<dbReference type="EMBL" id="AZGY01000001">
    <property type="protein sequence ID" value="OAA32894.1"/>
    <property type="molecule type" value="Genomic_DNA"/>
</dbReference>
<dbReference type="GO" id="GO:0043596">
    <property type="term" value="C:nuclear replication fork"/>
    <property type="evidence" value="ECO:0007669"/>
    <property type="project" value="EnsemblFungi"/>
</dbReference>
<dbReference type="GO" id="GO:0000727">
    <property type="term" value="P:double-strand break repair via break-induced replication"/>
    <property type="evidence" value="ECO:0007669"/>
    <property type="project" value="EnsemblFungi"/>
</dbReference>
<dbReference type="GO" id="GO:0071162">
    <property type="term" value="C:CMG complex"/>
    <property type="evidence" value="ECO:0007669"/>
    <property type="project" value="EnsemblFungi"/>
</dbReference>
<keyword evidence="5 6" id="KW-0539">Nucleus</keyword>
<accession>A0A166US78</accession>
<comment type="caution">
    <text evidence="9">The sequence shown here is derived from an EMBL/GenBank/DDBJ whole genome shotgun (WGS) entry which is preliminary data.</text>
</comment>
<evidence type="ECO:0000256" key="1">
    <source>
        <dbReference type="ARBA" id="ARBA00004123"/>
    </source>
</evidence>
<dbReference type="OrthoDB" id="338231at2759"/>
<dbReference type="CDD" id="cd11711">
    <property type="entry name" value="GINS_A_Sld5"/>
    <property type="match status" value="1"/>
</dbReference>
<proteinExistence type="inferred from homology"/>
<gene>
    <name evidence="9" type="ORF">AAL_00359</name>
</gene>
<evidence type="ECO:0000259" key="8">
    <source>
        <dbReference type="Pfam" id="PF16922"/>
    </source>
</evidence>
<evidence type="ECO:0000256" key="2">
    <source>
        <dbReference type="ARBA" id="ARBA00008187"/>
    </source>
</evidence>
<dbReference type="Pfam" id="PF05916">
    <property type="entry name" value="Sld5"/>
    <property type="match status" value="1"/>
</dbReference>
<protein>
    <recommendedName>
        <fullName evidence="3 6">DNA replication complex GINS protein SLD5</fullName>
    </recommendedName>
</protein>
<dbReference type="PIRSF" id="PIRSF007764">
    <property type="entry name" value="Sld5"/>
    <property type="match status" value="1"/>
</dbReference>
<dbReference type="STRING" id="1081109.A0A166US78"/>
<keyword evidence="4 6" id="KW-0235">DNA replication</keyword>
<dbReference type="PANTHER" id="PTHR21206">
    <property type="entry name" value="SLD5 PROTEIN"/>
    <property type="match status" value="1"/>
</dbReference>
<reference evidence="9 10" key="1">
    <citation type="journal article" date="2016" name="Genome Biol. Evol.">
        <title>Divergent and convergent evolution of fungal pathogenicity.</title>
        <authorList>
            <person name="Shang Y."/>
            <person name="Xiao G."/>
            <person name="Zheng P."/>
            <person name="Cen K."/>
            <person name="Zhan S."/>
            <person name="Wang C."/>
        </authorList>
    </citation>
    <scope>NUCLEOTIDE SEQUENCE [LARGE SCALE GENOMIC DNA]</scope>
    <source>
        <strain evidence="9 10">RCEF 2490</strain>
    </source>
</reference>
<sequence length="221" mass="25056">MDIDDILREVDPASHSLSSGTRDLQALTRQWVSERSAPEVLEWPADGLFERVNDRIKAQIEKVEQLTGDMDPKTNFALIVIQTELERYKFLVRSYLRVRIAKIDRHTLHYLSSPELRDRLSPSELAYATRHQALLHNHYLSSFLSSFPHQLQNLNDTAGNISMIDAPDLDTAVFIRLLRDKEVHGKGTDADVTLLAAEGDVLILRWSSAKTLVQDGDAELV</sequence>
<dbReference type="InterPro" id="IPR038749">
    <property type="entry name" value="Sld5_GINS_A"/>
</dbReference>
<name>A0A166US78_9HYPO</name>
<dbReference type="InterPro" id="IPR021151">
    <property type="entry name" value="GINS_A"/>
</dbReference>
<evidence type="ECO:0000256" key="6">
    <source>
        <dbReference type="PIRNR" id="PIRNR007764"/>
    </source>
</evidence>
<dbReference type="InterPro" id="IPR008591">
    <property type="entry name" value="GINS_Sld5"/>
</dbReference>
<dbReference type="PANTHER" id="PTHR21206:SF0">
    <property type="entry name" value="DNA REPLICATION COMPLEX GINS PROTEIN SLD5"/>
    <property type="match status" value="1"/>
</dbReference>
<organism evidence="9 10">
    <name type="scientific">Moelleriella libera RCEF 2490</name>
    <dbReference type="NCBI Taxonomy" id="1081109"/>
    <lineage>
        <taxon>Eukaryota</taxon>
        <taxon>Fungi</taxon>
        <taxon>Dikarya</taxon>
        <taxon>Ascomycota</taxon>
        <taxon>Pezizomycotina</taxon>
        <taxon>Sordariomycetes</taxon>
        <taxon>Hypocreomycetidae</taxon>
        <taxon>Hypocreales</taxon>
        <taxon>Clavicipitaceae</taxon>
        <taxon>Moelleriella</taxon>
    </lineage>
</organism>
<comment type="subcellular location">
    <subcellularLocation>
        <location evidence="1 6">Nucleus</location>
    </subcellularLocation>
</comment>
<evidence type="ECO:0000256" key="4">
    <source>
        <dbReference type="ARBA" id="ARBA00022705"/>
    </source>
</evidence>
<dbReference type="GO" id="GO:0006261">
    <property type="term" value="P:DNA-templated DNA replication"/>
    <property type="evidence" value="ECO:0007669"/>
    <property type="project" value="EnsemblFungi"/>
</dbReference>
<comment type="function">
    <text evidence="6">The GINS complex plays an essential role in the initiation of DNA replication.</text>
</comment>
<evidence type="ECO:0000259" key="7">
    <source>
        <dbReference type="Pfam" id="PF05916"/>
    </source>
</evidence>
<dbReference type="Gene3D" id="3.40.5.60">
    <property type="match status" value="1"/>
</dbReference>
<dbReference type="CDD" id="cd21692">
    <property type="entry name" value="GINS_B_Sld5"/>
    <property type="match status" value="1"/>
</dbReference>
<dbReference type="GO" id="GO:0000811">
    <property type="term" value="C:GINS complex"/>
    <property type="evidence" value="ECO:0007669"/>
    <property type="project" value="UniProtKB-UniRule"/>
</dbReference>
<dbReference type="InterPro" id="IPR036224">
    <property type="entry name" value="GINS_bundle-like_dom_sf"/>
</dbReference>
<dbReference type="Proteomes" id="UP000078544">
    <property type="component" value="Unassembled WGS sequence"/>
</dbReference>
<dbReference type="SUPFAM" id="SSF158573">
    <property type="entry name" value="GINS helical bundle-like"/>
    <property type="match status" value="1"/>
</dbReference>
<feature type="domain" description="DNA replication complex GINS protein SLD5 C-terminal" evidence="8">
    <location>
        <begin position="167"/>
        <end position="221"/>
    </location>
</feature>
<dbReference type="InterPro" id="IPR031633">
    <property type="entry name" value="SLD5_C"/>
</dbReference>
<evidence type="ECO:0000256" key="3">
    <source>
        <dbReference type="ARBA" id="ARBA00014804"/>
    </source>
</evidence>